<evidence type="ECO:0000256" key="1">
    <source>
        <dbReference type="SAM" id="SignalP"/>
    </source>
</evidence>
<name>A0ABR4WFX3_9GAMM</name>
<keyword evidence="1" id="KW-0732">Signal</keyword>
<protein>
    <recommendedName>
        <fullName evidence="4">DUF4440 domain-containing protein</fullName>
    </recommendedName>
</protein>
<dbReference type="Gene3D" id="3.10.450.50">
    <property type="match status" value="1"/>
</dbReference>
<dbReference type="PROSITE" id="PS51257">
    <property type="entry name" value="PROKAR_LIPOPROTEIN"/>
    <property type="match status" value="1"/>
</dbReference>
<feature type="signal peptide" evidence="1">
    <location>
        <begin position="1"/>
        <end position="24"/>
    </location>
</feature>
<proteinExistence type="predicted"/>
<evidence type="ECO:0008006" key="4">
    <source>
        <dbReference type="Google" id="ProtNLM"/>
    </source>
</evidence>
<dbReference type="InterPro" id="IPR032710">
    <property type="entry name" value="NTF2-like_dom_sf"/>
</dbReference>
<keyword evidence="3" id="KW-1185">Reference proteome</keyword>
<dbReference type="Proteomes" id="UP000029443">
    <property type="component" value="Unassembled WGS sequence"/>
</dbReference>
<feature type="chain" id="PRO_5046618583" description="DUF4440 domain-containing protein" evidence="1">
    <location>
        <begin position="25"/>
        <end position="155"/>
    </location>
</feature>
<sequence>MRTALVCRKISAYLLLIALQLLIAGCNKTPPEQAILDALEKLETAIEAGDTGTVMDALTDPAEIQRGGQILQRDELRRLVMGTFLRYPKRQLALTQINIELDPVTQRHARVTFTAFAWGGQSVMPDNADSYRVVSDWREDGEWKIEGLTANGLRE</sequence>
<reference evidence="2 3" key="1">
    <citation type="submission" date="2012-09" db="EMBL/GenBank/DDBJ databases">
        <title>Genome Sequence of alkane-degrading Bacterium Alcanivorax jadensis T9.</title>
        <authorList>
            <person name="Lai Q."/>
            <person name="Shao Z."/>
        </authorList>
    </citation>
    <scope>NUCLEOTIDE SEQUENCE [LARGE SCALE GENOMIC DNA]</scope>
    <source>
        <strain evidence="2 3">T9</strain>
    </source>
</reference>
<gene>
    <name evidence="2" type="ORF">T9A_00722</name>
</gene>
<accession>A0ABR4WFX3</accession>
<dbReference type="EMBL" id="ARXU01000002">
    <property type="protein sequence ID" value="KGD62431.1"/>
    <property type="molecule type" value="Genomic_DNA"/>
</dbReference>
<organism evidence="2 3">
    <name type="scientific">Alcanivorax jadensis T9</name>
    <dbReference type="NCBI Taxonomy" id="1177181"/>
    <lineage>
        <taxon>Bacteria</taxon>
        <taxon>Pseudomonadati</taxon>
        <taxon>Pseudomonadota</taxon>
        <taxon>Gammaproteobacteria</taxon>
        <taxon>Oceanospirillales</taxon>
        <taxon>Alcanivoracaceae</taxon>
        <taxon>Alcanivorax</taxon>
    </lineage>
</organism>
<dbReference type="SUPFAM" id="SSF54427">
    <property type="entry name" value="NTF2-like"/>
    <property type="match status" value="1"/>
</dbReference>
<dbReference type="RefSeq" id="WP_035245162.1">
    <property type="nucleotide sequence ID" value="NZ_ARXU01000002.1"/>
</dbReference>
<comment type="caution">
    <text evidence="2">The sequence shown here is derived from an EMBL/GenBank/DDBJ whole genome shotgun (WGS) entry which is preliminary data.</text>
</comment>
<evidence type="ECO:0000313" key="3">
    <source>
        <dbReference type="Proteomes" id="UP000029443"/>
    </source>
</evidence>
<evidence type="ECO:0000313" key="2">
    <source>
        <dbReference type="EMBL" id="KGD62431.1"/>
    </source>
</evidence>